<organism evidence="1 2">
    <name type="scientific">Steroidobacter gossypii</name>
    <dbReference type="NCBI Taxonomy" id="2805490"/>
    <lineage>
        <taxon>Bacteria</taxon>
        <taxon>Pseudomonadati</taxon>
        <taxon>Pseudomonadota</taxon>
        <taxon>Gammaproteobacteria</taxon>
        <taxon>Steroidobacterales</taxon>
        <taxon>Steroidobacteraceae</taxon>
        <taxon>Steroidobacter</taxon>
    </lineage>
</organism>
<evidence type="ECO:0008006" key="3">
    <source>
        <dbReference type="Google" id="ProtNLM"/>
    </source>
</evidence>
<dbReference type="PROSITE" id="PS51257">
    <property type="entry name" value="PROKAR_LIPOPROTEIN"/>
    <property type="match status" value="1"/>
</dbReference>
<protein>
    <recommendedName>
        <fullName evidence="3">Lipoprotein</fullName>
    </recommendedName>
</protein>
<dbReference type="Proteomes" id="UP000661077">
    <property type="component" value="Unassembled WGS sequence"/>
</dbReference>
<dbReference type="RefSeq" id="WP_203165222.1">
    <property type="nucleotide sequence ID" value="NZ_JAEVLS010000001.1"/>
</dbReference>
<dbReference type="EMBL" id="JAEVLS010000001">
    <property type="protein sequence ID" value="MBM0103237.1"/>
    <property type="molecule type" value="Genomic_DNA"/>
</dbReference>
<proteinExistence type="predicted"/>
<name>A0ABS1WQL1_9GAMM</name>
<accession>A0ABS1WQL1</accession>
<keyword evidence="2" id="KW-1185">Reference proteome</keyword>
<evidence type="ECO:0000313" key="1">
    <source>
        <dbReference type="EMBL" id="MBM0103237.1"/>
    </source>
</evidence>
<gene>
    <name evidence="1" type="ORF">JM946_00695</name>
</gene>
<reference evidence="1 2" key="1">
    <citation type="journal article" date="2021" name="Int. J. Syst. Evol. Microbiol.">
        <title>Steroidobacter gossypii sp. nov., isolated from soil of cotton cropping field.</title>
        <authorList>
            <person name="Huang R."/>
            <person name="Yang S."/>
            <person name="Zhen C."/>
            <person name="Liu W."/>
        </authorList>
    </citation>
    <scope>NUCLEOTIDE SEQUENCE [LARGE SCALE GENOMIC DNA]</scope>
    <source>
        <strain evidence="1 2">S1-65</strain>
    </source>
</reference>
<sequence>MTLHRSLIPILLATALVACRSDSAVRAASLDQEIELAPKQQAVFAQQELQVEFVRVVQDSRCPTDVTCVWAGEVEVEVSTRRDASEAVPHFIKAGEHAAVGGLRVTVVRVRPERVSTREISPEQYRVTLKVER</sequence>
<evidence type="ECO:0000313" key="2">
    <source>
        <dbReference type="Proteomes" id="UP000661077"/>
    </source>
</evidence>
<comment type="caution">
    <text evidence="1">The sequence shown here is derived from an EMBL/GenBank/DDBJ whole genome shotgun (WGS) entry which is preliminary data.</text>
</comment>